<dbReference type="KEGG" id="acaf:CA12_04150"/>
<dbReference type="Pfam" id="PF13803">
    <property type="entry name" value="DUF4184"/>
    <property type="match status" value="1"/>
</dbReference>
<name>A0A517P4P6_9PLAN</name>
<dbReference type="AlphaFoldDB" id="A0A517P4P6"/>
<dbReference type="Proteomes" id="UP000318741">
    <property type="component" value="Chromosome"/>
</dbReference>
<sequence length="272" mass="29776">MPFTLTHVAAVLPALPWLRRRFAGNRSVPASALVIGSMIPDAGVFLPNVIDYWATHSVRGLFTLCLPLGMAAFLGWEYFAKAPLVDLAPEWARVRLNRPRGTPQPPLTLRTLLWAAGLIVIGAASHVLWDSFTHADRWGVQMLPVLDRVWFTLPEWLPLRHHAVPGFRFGQYGSTFLLLPVVGLYALVRLRRREPVGNPRSAVPPAVRTSVLTAFVLLPTLAAGRALWTAGERAPLRGVLVGAVIAAGITLVIAVVTYAAVHAVHRALRQRS</sequence>
<evidence type="ECO:0000313" key="3">
    <source>
        <dbReference type="Proteomes" id="UP000318741"/>
    </source>
</evidence>
<feature type="transmembrane region" description="Helical" evidence="1">
    <location>
        <begin position="107"/>
        <end position="129"/>
    </location>
</feature>
<keyword evidence="3" id="KW-1185">Reference proteome</keyword>
<keyword evidence="1" id="KW-1133">Transmembrane helix</keyword>
<feature type="transmembrane region" description="Helical" evidence="1">
    <location>
        <begin position="240"/>
        <end position="261"/>
    </location>
</feature>
<gene>
    <name evidence="2" type="ORF">CA12_04150</name>
</gene>
<proteinExistence type="predicted"/>
<reference evidence="2 3" key="1">
    <citation type="submission" date="2019-02" db="EMBL/GenBank/DDBJ databases">
        <title>Deep-cultivation of Planctomycetes and their phenomic and genomic characterization uncovers novel biology.</title>
        <authorList>
            <person name="Wiegand S."/>
            <person name="Jogler M."/>
            <person name="Boedeker C."/>
            <person name="Pinto D."/>
            <person name="Vollmers J."/>
            <person name="Rivas-Marin E."/>
            <person name="Kohn T."/>
            <person name="Peeters S.H."/>
            <person name="Heuer A."/>
            <person name="Rast P."/>
            <person name="Oberbeckmann S."/>
            <person name="Bunk B."/>
            <person name="Jeske O."/>
            <person name="Meyerdierks A."/>
            <person name="Storesund J.E."/>
            <person name="Kallscheuer N."/>
            <person name="Luecker S."/>
            <person name="Lage O.M."/>
            <person name="Pohl T."/>
            <person name="Merkel B.J."/>
            <person name="Hornburger P."/>
            <person name="Mueller R.-W."/>
            <person name="Bruemmer F."/>
            <person name="Labrenz M."/>
            <person name="Spormann A.M."/>
            <person name="Op den Camp H."/>
            <person name="Overmann J."/>
            <person name="Amann R."/>
            <person name="Jetten M.S.M."/>
            <person name="Mascher T."/>
            <person name="Medema M.H."/>
            <person name="Devos D.P."/>
            <person name="Kaster A.-K."/>
            <person name="Ovreas L."/>
            <person name="Rohde M."/>
            <person name="Galperin M.Y."/>
            <person name="Jogler C."/>
        </authorList>
    </citation>
    <scope>NUCLEOTIDE SEQUENCE [LARGE SCALE GENOMIC DNA]</scope>
    <source>
        <strain evidence="2 3">CA12</strain>
    </source>
</reference>
<evidence type="ECO:0008006" key="4">
    <source>
        <dbReference type="Google" id="ProtNLM"/>
    </source>
</evidence>
<feature type="transmembrane region" description="Helical" evidence="1">
    <location>
        <begin position="56"/>
        <end position="76"/>
    </location>
</feature>
<accession>A0A517P4P6</accession>
<dbReference type="InterPro" id="IPR025238">
    <property type="entry name" value="DUF4184"/>
</dbReference>
<feature type="transmembrane region" description="Helical" evidence="1">
    <location>
        <begin position="209"/>
        <end position="228"/>
    </location>
</feature>
<dbReference type="RefSeq" id="WP_145357094.1">
    <property type="nucleotide sequence ID" value="NZ_CP036265.1"/>
</dbReference>
<dbReference type="EMBL" id="CP036265">
    <property type="protein sequence ID" value="QDT14343.1"/>
    <property type="molecule type" value="Genomic_DNA"/>
</dbReference>
<organism evidence="2 3">
    <name type="scientific">Alienimonas californiensis</name>
    <dbReference type="NCBI Taxonomy" id="2527989"/>
    <lineage>
        <taxon>Bacteria</taxon>
        <taxon>Pseudomonadati</taxon>
        <taxon>Planctomycetota</taxon>
        <taxon>Planctomycetia</taxon>
        <taxon>Planctomycetales</taxon>
        <taxon>Planctomycetaceae</taxon>
        <taxon>Alienimonas</taxon>
    </lineage>
</organism>
<dbReference type="OrthoDB" id="8481923at2"/>
<keyword evidence="1" id="KW-0812">Transmembrane</keyword>
<protein>
    <recommendedName>
        <fullName evidence="4">DUF4184 family protein</fullName>
    </recommendedName>
</protein>
<evidence type="ECO:0000256" key="1">
    <source>
        <dbReference type="SAM" id="Phobius"/>
    </source>
</evidence>
<feature type="transmembrane region" description="Helical" evidence="1">
    <location>
        <begin position="169"/>
        <end position="188"/>
    </location>
</feature>
<keyword evidence="1" id="KW-0472">Membrane</keyword>
<evidence type="ECO:0000313" key="2">
    <source>
        <dbReference type="EMBL" id="QDT14343.1"/>
    </source>
</evidence>